<sequence>MEIRTKAIGFILFFALLLLCGCGQQENYRIAYNVLEDEEAGDYEIYIMDTDGKNQKNISNNKAVDWVYYAYEDKIYFLSDRNECQRCLYLYEMDADGGNVKRITDFKLADSWFSSRKRGTEFIVRPKEAEDASFYIIDLKGNILERIRIELPYVNSPAFSPDGKSIVFRGANKSSALEPGFSDELYVMKLSDNRPRQITFYPEKDSLTAWSGYQAGAPRWRADGKITFASRRNGNYDIYEIDEEGNGMTAVSPTENNQVFHDWLPDGTLIFEASMNNRDGYELFMQQANGTLIQLSRDSIEQYAPVFVKSH</sequence>
<comment type="caution">
    <text evidence="2">The sequence shown here is derived from an EMBL/GenBank/DDBJ whole genome shotgun (WGS) entry which is preliminary data.</text>
</comment>
<dbReference type="Gene3D" id="2.120.10.30">
    <property type="entry name" value="TolB, C-terminal domain"/>
    <property type="match status" value="2"/>
</dbReference>
<dbReference type="Pfam" id="PF07676">
    <property type="entry name" value="PD40"/>
    <property type="match status" value="2"/>
</dbReference>
<keyword evidence="3" id="KW-1185">Reference proteome</keyword>
<dbReference type="PANTHER" id="PTHR36842">
    <property type="entry name" value="PROTEIN TOLB HOMOLOG"/>
    <property type="match status" value="1"/>
</dbReference>
<accession>A0A6P0UM64</accession>
<name>A0A6P0UM64_9FLAO</name>
<dbReference type="InterPro" id="IPR011659">
    <property type="entry name" value="WD40"/>
</dbReference>
<dbReference type="EMBL" id="JAABOO010000003">
    <property type="protein sequence ID" value="NER14324.1"/>
    <property type="molecule type" value="Genomic_DNA"/>
</dbReference>
<evidence type="ECO:0000313" key="3">
    <source>
        <dbReference type="Proteomes" id="UP000468581"/>
    </source>
</evidence>
<comment type="similarity">
    <text evidence="1">Belongs to the TolB family.</text>
</comment>
<dbReference type="SUPFAM" id="SSF69304">
    <property type="entry name" value="Tricorn protease N-terminal domain"/>
    <property type="match status" value="1"/>
</dbReference>
<proteinExistence type="inferred from homology"/>
<dbReference type="InterPro" id="IPR011042">
    <property type="entry name" value="6-blade_b-propeller_TolB-like"/>
</dbReference>
<gene>
    <name evidence="2" type="ORF">GWK08_12800</name>
</gene>
<evidence type="ECO:0000313" key="2">
    <source>
        <dbReference type="EMBL" id="NER14324.1"/>
    </source>
</evidence>
<organism evidence="2 3">
    <name type="scientific">Leptobacterium flavescens</name>
    <dbReference type="NCBI Taxonomy" id="472055"/>
    <lineage>
        <taxon>Bacteria</taxon>
        <taxon>Pseudomonadati</taxon>
        <taxon>Bacteroidota</taxon>
        <taxon>Flavobacteriia</taxon>
        <taxon>Flavobacteriales</taxon>
        <taxon>Flavobacteriaceae</taxon>
        <taxon>Leptobacterium</taxon>
    </lineage>
</organism>
<dbReference type="PROSITE" id="PS51257">
    <property type="entry name" value="PROKAR_LIPOPROTEIN"/>
    <property type="match status" value="1"/>
</dbReference>
<evidence type="ECO:0008006" key="4">
    <source>
        <dbReference type="Google" id="ProtNLM"/>
    </source>
</evidence>
<dbReference type="Proteomes" id="UP000468581">
    <property type="component" value="Unassembled WGS sequence"/>
</dbReference>
<dbReference type="RefSeq" id="WP_163607614.1">
    <property type="nucleotide sequence ID" value="NZ_JAABOO010000003.1"/>
</dbReference>
<reference evidence="2 3" key="1">
    <citation type="submission" date="2020-01" db="EMBL/GenBank/DDBJ databases">
        <title>Leptobacterium flavescens.</title>
        <authorList>
            <person name="Wang G."/>
        </authorList>
    </citation>
    <scope>NUCLEOTIDE SEQUENCE [LARGE SCALE GENOMIC DNA]</scope>
    <source>
        <strain evidence="2 3">KCTC 22160</strain>
    </source>
</reference>
<protein>
    <recommendedName>
        <fullName evidence="4">DUF5050 domain-containing protein</fullName>
    </recommendedName>
</protein>
<dbReference type="AlphaFoldDB" id="A0A6P0UM64"/>
<dbReference type="PANTHER" id="PTHR36842:SF1">
    <property type="entry name" value="PROTEIN TOLB"/>
    <property type="match status" value="1"/>
</dbReference>
<evidence type="ECO:0000256" key="1">
    <source>
        <dbReference type="ARBA" id="ARBA00009820"/>
    </source>
</evidence>